<keyword evidence="2" id="KW-1185">Reference proteome</keyword>
<dbReference type="EMBL" id="JANRMS010001539">
    <property type="protein sequence ID" value="KAJ3527566.1"/>
    <property type="molecule type" value="Genomic_DNA"/>
</dbReference>
<evidence type="ECO:0000313" key="2">
    <source>
        <dbReference type="Proteomes" id="UP001148629"/>
    </source>
</evidence>
<gene>
    <name evidence="1" type="ORF">NM208_g10638</name>
</gene>
<organism evidence="1 2">
    <name type="scientific">Fusarium decemcellulare</name>
    <dbReference type="NCBI Taxonomy" id="57161"/>
    <lineage>
        <taxon>Eukaryota</taxon>
        <taxon>Fungi</taxon>
        <taxon>Dikarya</taxon>
        <taxon>Ascomycota</taxon>
        <taxon>Pezizomycotina</taxon>
        <taxon>Sordariomycetes</taxon>
        <taxon>Hypocreomycetidae</taxon>
        <taxon>Hypocreales</taxon>
        <taxon>Nectriaceae</taxon>
        <taxon>Fusarium</taxon>
        <taxon>Fusarium decemcellulare species complex</taxon>
    </lineage>
</organism>
<protein>
    <submittedName>
        <fullName evidence="1">Uncharacterized protein</fullName>
    </submittedName>
</protein>
<reference evidence="1" key="1">
    <citation type="submission" date="2022-08" db="EMBL/GenBank/DDBJ databases">
        <title>Genome Sequence of Fusarium decemcellulare.</title>
        <authorList>
            <person name="Buettner E."/>
        </authorList>
    </citation>
    <scope>NUCLEOTIDE SEQUENCE</scope>
    <source>
        <strain evidence="1">Babe19</strain>
    </source>
</reference>
<name>A0ACC1RX59_9HYPO</name>
<comment type="caution">
    <text evidence="1">The sequence shown here is derived from an EMBL/GenBank/DDBJ whole genome shotgun (WGS) entry which is preliminary data.</text>
</comment>
<evidence type="ECO:0000313" key="1">
    <source>
        <dbReference type="EMBL" id="KAJ3527566.1"/>
    </source>
</evidence>
<proteinExistence type="predicted"/>
<sequence length="607" mass="69040">MPQDVQILAKENPSMLLAFIHDEPTISERLVVSQQQKTAHKRRTEKISKTLDKLDGLLNEWKFNAESFASFGTFPVLTWDWHDWDNEMHAPICILDRYIKFEHKFMPNHPSNAWHRHTNFRVFEPLTASPLNLKTLSQLTIITMAPCARSIIDTKGRYGFFNKDFYILASEHLYPRATPKELQAHFASGTDHDQETEWFKAQLIHYGLPPCQTRLEARARLLDAVNAGRLEVPAHLLKIERRMKRRWRANNKELKDIRTIKSIIDGGRAERSEATTSGTKRKATDDDRPAKRAKTAASNATTPKTTTPKPKPKPRAAPRRKRQIARHGDISQLTGRDTFLDSQAPAPRLRRTTGNEAAGQQTTTQQTAGRSNCCESESSDSKREVQPYSCPSSDSEHSDSNNLASSHDFYDFEVKDFDDQDALEPLGPVKGFYRVKCPYMEELREIEPLKDDKFFLDLTVVMGGRLWGDFGLGNLEGIMRFGKRPVVSSRDRQWFTWRGEHDGSIACGNGFKGWVKFLGGGRILGCIPVGPKIHGNGSHQNTAIFGGDDSRVFLDPLGISDRSITFKAWHDPDQPAMDKYEGDDMRREWSSFANKQIYQFVHNTPLA</sequence>
<accession>A0ACC1RX59</accession>
<dbReference type="Proteomes" id="UP001148629">
    <property type="component" value="Unassembled WGS sequence"/>
</dbReference>